<evidence type="ECO:0000313" key="2">
    <source>
        <dbReference type="Proteomes" id="UP000499080"/>
    </source>
</evidence>
<reference evidence="1 2" key="1">
    <citation type="journal article" date="2019" name="Sci. Rep.">
        <title>Orb-weaving spider Araneus ventricosus genome elucidates the spidroin gene catalogue.</title>
        <authorList>
            <person name="Kono N."/>
            <person name="Nakamura H."/>
            <person name="Ohtoshi R."/>
            <person name="Moran D.A.P."/>
            <person name="Shinohara A."/>
            <person name="Yoshida Y."/>
            <person name="Fujiwara M."/>
            <person name="Mori M."/>
            <person name="Tomita M."/>
            <person name="Arakawa K."/>
        </authorList>
    </citation>
    <scope>NUCLEOTIDE SEQUENCE [LARGE SCALE GENOMIC DNA]</scope>
</reference>
<gene>
    <name evidence="1" type="ORF">AVEN_25317_1</name>
</gene>
<accession>A0A4Y2IRE4</accession>
<dbReference type="Proteomes" id="UP000499080">
    <property type="component" value="Unassembled WGS sequence"/>
</dbReference>
<dbReference type="EMBL" id="BGPR01002867">
    <property type="protein sequence ID" value="GBM80240.1"/>
    <property type="molecule type" value="Genomic_DNA"/>
</dbReference>
<name>A0A4Y2IRE4_ARAVE</name>
<evidence type="ECO:0000313" key="1">
    <source>
        <dbReference type="EMBL" id="GBM80240.1"/>
    </source>
</evidence>
<proteinExistence type="predicted"/>
<dbReference type="AlphaFoldDB" id="A0A4Y2IRE4"/>
<comment type="caution">
    <text evidence="1">The sequence shown here is derived from an EMBL/GenBank/DDBJ whole genome shotgun (WGS) entry which is preliminary data.</text>
</comment>
<sequence length="111" mass="12717">MFCTYLNWIKPALTLGQMTLFSSSSRNGIINLYLENILKVLELFERSSKLATCYPSHRCDPYRRCDPSRLCDPSRRCDPFRLCDPSRKCDMEICGRATVLQLRTATGAVES</sequence>
<protein>
    <submittedName>
        <fullName evidence="1">Uncharacterized protein</fullName>
    </submittedName>
</protein>
<keyword evidence="2" id="KW-1185">Reference proteome</keyword>
<organism evidence="1 2">
    <name type="scientific">Araneus ventricosus</name>
    <name type="common">Orbweaver spider</name>
    <name type="synonym">Epeira ventricosa</name>
    <dbReference type="NCBI Taxonomy" id="182803"/>
    <lineage>
        <taxon>Eukaryota</taxon>
        <taxon>Metazoa</taxon>
        <taxon>Ecdysozoa</taxon>
        <taxon>Arthropoda</taxon>
        <taxon>Chelicerata</taxon>
        <taxon>Arachnida</taxon>
        <taxon>Araneae</taxon>
        <taxon>Araneomorphae</taxon>
        <taxon>Entelegynae</taxon>
        <taxon>Araneoidea</taxon>
        <taxon>Araneidae</taxon>
        <taxon>Araneus</taxon>
    </lineage>
</organism>